<comment type="catalytic activity">
    <reaction evidence="4 5">
        <text>L-glutaminyl-[peptide chain release factor] + S-adenosyl-L-methionine = N(5)-methyl-L-glutaminyl-[peptide chain release factor] + S-adenosyl-L-homocysteine + H(+)</text>
        <dbReference type="Rhea" id="RHEA:42896"/>
        <dbReference type="Rhea" id="RHEA-COMP:10271"/>
        <dbReference type="Rhea" id="RHEA-COMP:10272"/>
        <dbReference type="ChEBI" id="CHEBI:15378"/>
        <dbReference type="ChEBI" id="CHEBI:30011"/>
        <dbReference type="ChEBI" id="CHEBI:57856"/>
        <dbReference type="ChEBI" id="CHEBI:59789"/>
        <dbReference type="ChEBI" id="CHEBI:61891"/>
        <dbReference type="EC" id="2.1.1.297"/>
    </reaction>
</comment>
<feature type="binding site" evidence="5">
    <location>
        <begin position="195"/>
        <end position="198"/>
    </location>
    <ligand>
        <name>substrate</name>
    </ligand>
</feature>
<reference evidence="8" key="1">
    <citation type="submission" date="2022-06" db="EMBL/GenBank/DDBJ databases">
        <title>Aquibacillus sp. a new bacterium isolated from soil saline samples.</title>
        <authorList>
            <person name="Galisteo C."/>
            <person name="De La Haba R."/>
            <person name="Sanchez-Porro C."/>
            <person name="Ventosa A."/>
        </authorList>
    </citation>
    <scope>NUCLEOTIDE SEQUENCE</scope>
    <source>
        <strain evidence="8">3ASR75-11</strain>
    </source>
</reference>
<evidence type="ECO:0000256" key="2">
    <source>
        <dbReference type="ARBA" id="ARBA00022679"/>
    </source>
</evidence>
<comment type="function">
    <text evidence="5">Methylates the class 1 translation termination release factors RF1/PrfA and RF2/PrfB on the glutamine residue of the universally conserved GGQ motif.</text>
</comment>
<dbReference type="PROSITE" id="PS00092">
    <property type="entry name" value="N6_MTASE"/>
    <property type="match status" value="1"/>
</dbReference>
<dbReference type="Pfam" id="PF05175">
    <property type="entry name" value="MTS"/>
    <property type="match status" value="1"/>
</dbReference>
<dbReference type="InterPro" id="IPR040758">
    <property type="entry name" value="PrmC_N"/>
</dbReference>
<feature type="domain" description="Methyltransferase small" evidence="6">
    <location>
        <begin position="122"/>
        <end position="203"/>
    </location>
</feature>
<evidence type="ECO:0000256" key="1">
    <source>
        <dbReference type="ARBA" id="ARBA00022603"/>
    </source>
</evidence>
<organism evidence="8 9">
    <name type="scientific">Terrihalobacillus insolitus</name>
    <dbReference type="NCBI Taxonomy" id="2950438"/>
    <lineage>
        <taxon>Bacteria</taxon>
        <taxon>Bacillati</taxon>
        <taxon>Bacillota</taxon>
        <taxon>Bacilli</taxon>
        <taxon>Bacillales</taxon>
        <taxon>Bacillaceae</taxon>
        <taxon>Terrihalobacillus</taxon>
    </lineage>
</organism>
<evidence type="ECO:0000256" key="4">
    <source>
        <dbReference type="ARBA" id="ARBA00048391"/>
    </source>
</evidence>
<dbReference type="InterPro" id="IPR004556">
    <property type="entry name" value="HemK-like"/>
</dbReference>
<evidence type="ECO:0000259" key="6">
    <source>
        <dbReference type="Pfam" id="PF05175"/>
    </source>
</evidence>
<proteinExistence type="inferred from homology"/>
<dbReference type="InterPro" id="IPR019874">
    <property type="entry name" value="RF_methyltr_PrmC"/>
</dbReference>
<evidence type="ECO:0000313" key="8">
    <source>
        <dbReference type="EMBL" id="MDC3425047.1"/>
    </source>
</evidence>
<dbReference type="PANTHER" id="PTHR18895">
    <property type="entry name" value="HEMK METHYLTRANSFERASE"/>
    <property type="match status" value="1"/>
</dbReference>
<comment type="similarity">
    <text evidence="5">Belongs to the protein N5-glutamine methyltransferase family. PrmC subfamily.</text>
</comment>
<keyword evidence="3 5" id="KW-0949">S-adenosyl-L-methionine</keyword>
<keyword evidence="1 5" id="KW-0489">Methyltransferase</keyword>
<dbReference type="Gene3D" id="3.40.50.150">
    <property type="entry name" value="Vaccinia Virus protein VP39"/>
    <property type="match status" value="1"/>
</dbReference>
<feature type="binding site" evidence="5">
    <location>
        <begin position="128"/>
        <end position="132"/>
    </location>
    <ligand>
        <name>S-adenosyl-L-methionine</name>
        <dbReference type="ChEBI" id="CHEBI:59789"/>
    </ligand>
</feature>
<dbReference type="Gene3D" id="1.10.8.10">
    <property type="entry name" value="DNA helicase RuvA subunit, C-terminal domain"/>
    <property type="match status" value="1"/>
</dbReference>
<dbReference type="GO" id="GO:0032259">
    <property type="term" value="P:methylation"/>
    <property type="evidence" value="ECO:0007669"/>
    <property type="project" value="UniProtKB-KW"/>
</dbReference>
<dbReference type="InterPro" id="IPR050320">
    <property type="entry name" value="N5-glutamine_MTase"/>
</dbReference>
<dbReference type="InterPro" id="IPR002052">
    <property type="entry name" value="DNA_methylase_N6_adenine_CS"/>
</dbReference>
<gene>
    <name evidence="5 8" type="primary">prmC</name>
    <name evidence="8" type="ORF">NC797_11075</name>
</gene>
<evidence type="ECO:0000259" key="7">
    <source>
        <dbReference type="Pfam" id="PF17827"/>
    </source>
</evidence>
<dbReference type="AlphaFoldDB" id="A0A9X4AM50"/>
<dbReference type="RefSeq" id="WP_272436847.1">
    <property type="nucleotide sequence ID" value="NZ_JAMQKB010000010.1"/>
</dbReference>
<evidence type="ECO:0000313" key="9">
    <source>
        <dbReference type="Proteomes" id="UP001145050"/>
    </source>
</evidence>
<dbReference type="EMBL" id="JAMQKB010000010">
    <property type="protein sequence ID" value="MDC3425047.1"/>
    <property type="molecule type" value="Genomic_DNA"/>
</dbReference>
<dbReference type="Pfam" id="PF17827">
    <property type="entry name" value="PrmC_N"/>
    <property type="match status" value="1"/>
</dbReference>
<accession>A0A9X4AM50</accession>
<sequence length="297" mass="33004">MENNDTTIQGALHWASLFLTEHHREQNVAEILLCHHLGVPRSKFFAILREKIPVQVQEKFVQDIKAHAKTGIPVQHLTGYEMFYGRYFHVNDKVLIPRPETEELILGLNSYIAHISSAGQPINMIDLGTGSGIIAVTLKLEWPATKVYATDISADALMVAKQNAVSLGADVIFMEGNFLQPVLDSRQQIDVIVSNPPYISYAEKDTLDDTVKNFDPELALFAEQDGLAAYHTILTQAQKVVADTAILGFEIGHQQGTKVGELVSRFFPNSDVEVRQDINGKDRMVFATVKKDKSTSS</sequence>
<evidence type="ECO:0000256" key="3">
    <source>
        <dbReference type="ARBA" id="ARBA00022691"/>
    </source>
</evidence>
<protein>
    <recommendedName>
        <fullName evidence="5">Release factor glutamine methyltransferase</fullName>
        <shortName evidence="5">RF MTase</shortName>
        <ecNumber evidence="5">2.1.1.297</ecNumber>
    </recommendedName>
    <alternativeName>
        <fullName evidence="5">N5-glutamine methyltransferase PrmC</fullName>
    </alternativeName>
    <alternativeName>
        <fullName evidence="5">Protein-(glutamine-N5) MTase PrmC</fullName>
    </alternativeName>
    <alternativeName>
        <fullName evidence="5">Protein-glutamine N-methyltransferase PrmC</fullName>
    </alternativeName>
</protein>
<dbReference type="InterPro" id="IPR029063">
    <property type="entry name" value="SAM-dependent_MTases_sf"/>
</dbReference>
<name>A0A9X4AM50_9BACI</name>
<evidence type="ECO:0000256" key="5">
    <source>
        <dbReference type="HAMAP-Rule" id="MF_02126"/>
    </source>
</evidence>
<dbReference type="GO" id="GO:0102559">
    <property type="term" value="F:peptide chain release factor N(5)-glutamine methyltransferase activity"/>
    <property type="evidence" value="ECO:0007669"/>
    <property type="project" value="UniProtKB-EC"/>
</dbReference>
<comment type="caution">
    <text evidence="8">The sequence shown here is derived from an EMBL/GenBank/DDBJ whole genome shotgun (WGS) entry which is preliminary data.</text>
</comment>
<feature type="binding site" evidence="5">
    <location>
        <position position="178"/>
    </location>
    <ligand>
        <name>S-adenosyl-L-methionine</name>
        <dbReference type="ChEBI" id="CHEBI:59789"/>
    </ligand>
</feature>
<dbReference type="InterPro" id="IPR007848">
    <property type="entry name" value="Small_mtfrase_dom"/>
</dbReference>
<dbReference type="Proteomes" id="UP001145050">
    <property type="component" value="Unassembled WGS sequence"/>
</dbReference>
<feature type="domain" description="Release factor glutamine methyltransferase N-terminal" evidence="7">
    <location>
        <begin position="11"/>
        <end position="79"/>
    </location>
</feature>
<dbReference type="EC" id="2.1.1.297" evidence="5"/>
<dbReference type="CDD" id="cd02440">
    <property type="entry name" value="AdoMet_MTases"/>
    <property type="match status" value="1"/>
</dbReference>
<feature type="binding site" evidence="5">
    <location>
        <position position="151"/>
    </location>
    <ligand>
        <name>S-adenosyl-L-methionine</name>
        <dbReference type="ChEBI" id="CHEBI:59789"/>
    </ligand>
</feature>
<keyword evidence="9" id="KW-1185">Reference proteome</keyword>
<dbReference type="SUPFAM" id="SSF53335">
    <property type="entry name" value="S-adenosyl-L-methionine-dependent methyltransferases"/>
    <property type="match status" value="1"/>
</dbReference>
<feature type="binding site" evidence="5">
    <location>
        <position position="195"/>
    </location>
    <ligand>
        <name>S-adenosyl-L-methionine</name>
        <dbReference type="ChEBI" id="CHEBI:59789"/>
    </ligand>
</feature>
<dbReference type="GO" id="GO:0003676">
    <property type="term" value="F:nucleic acid binding"/>
    <property type="evidence" value="ECO:0007669"/>
    <property type="project" value="InterPro"/>
</dbReference>
<dbReference type="NCBIfam" id="TIGR00536">
    <property type="entry name" value="hemK_fam"/>
    <property type="match status" value="1"/>
</dbReference>
<dbReference type="HAMAP" id="MF_02126">
    <property type="entry name" value="RF_methyltr_PrmC"/>
    <property type="match status" value="1"/>
</dbReference>
<dbReference type="NCBIfam" id="TIGR03534">
    <property type="entry name" value="RF_mod_PrmC"/>
    <property type="match status" value="1"/>
</dbReference>
<dbReference type="PANTHER" id="PTHR18895:SF74">
    <property type="entry name" value="MTRF1L RELEASE FACTOR GLUTAMINE METHYLTRANSFERASE"/>
    <property type="match status" value="1"/>
</dbReference>
<keyword evidence="2 5" id="KW-0808">Transferase</keyword>